<accession>A0A8T2SS01</accession>
<dbReference type="OrthoDB" id="9940972at2759"/>
<dbReference type="InterPro" id="IPR003175">
    <property type="entry name" value="CDI_dom"/>
</dbReference>
<evidence type="ECO:0000256" key="1">
    <source>
        <dbReference type="ARBA" id="ARBA00010274"/>
    </source>
</evidence>
<name>A0A8T2SS01_CERRI</name>
<protein>
    <recommendedName>
        <fullName evidence="4">Cyclin-dependent kinase inhibitor domain-containing protein</fullName>
    </recommendedName>
</protein>
<dbReference type="AlphaFoldDB" id="A0A8T2SS01"/>
<comment type="similarity">
    <text evidence="1">Belongs to the CDI family. ICK/KRP subfamily.</text>
</comment>
<evidence type="ECO:0000256" key="3">
    <source>
        <dbReference type="SAM" id="MobiDB-lite"/>
    </source>
</evidence>
<dbReference type="Pfam" id="PF02234">
    <property type="entry name" value="CDI"/>
    <property type="match status" value="1"/>
</dbReference>
<dbReference type="Gene3D" id="4.10.365.10">
    <property type="entry name" value="p27"/>
    <property type="match status" value="1"/>
</dbReference>
<evidence type="ECO:0000256" key="2">
    <source>
        <dbReference type="ARBA" id="ARBA00023013"/>
    </source>
</evidence>
<keyword evidence="6" id="KW-1185">Reference proteome</keyword>
<comment type="caution">
    <text evidence="5">The sequence shown here is derived from an EMBL/GenBank/DDBJ whole genome shotgun (WGS) entry which is preliminary data.</text>
</comment>
<evidence type="ECO:0000313" key="6">
    <source>
        <dbReference type="Proteomes" id="UP000825935"/>
    </source>
</evidence>
<dbReference type="InterPro" id="IPR044898">
    <property type="entry name" value="CDI_dom_sf"/>
</dbReference>
<gene>
    <name evidence="5" type="ORF">KP509_18G037300</name>
</gene>
<dbReference type="EMBL" id="CM035423">
    <property type="protein sequence ID" value="KAH7365610.1"/>
    <property type="molecule type" value="Genomic_DNA"/>
</dbReference>
<evidence type="ECO:0000259" key="4">
    <source>
        <dbReference type="Pfam" id="PF02234"/>
    </source>
</evidence>
<keyword evidence="2" id="KW-0649">Protein kinase inhibitor</keyword>
<feature type="region of interest" description="Disordered" evidence="3">
    <location>
        <begin position="103"/>
        <end position="127"/>
    </location>
</feature>
<dbReference type="InterPro" id="IPR044275">
    <property type="entry name" value="KRP"/>
</dbReference>
<evidence type="ECO:0000313" key="5">
    <source>
        <dbReference type="EMBL" id="KAH7365610.1"/>
    </source>
</evidence>
<dbReference type="Proteomes" id="UP000825935">
    <property type="component" value="Chromosome 18"/>
</dbReference>
<proteinExistence type="inferred from homology"/>
<organism evidence="5 6">
    <name type="scientific">Ceratopteris richardii</name>
    <name type="common">Triangle waterfern</name>
    <dbReference type="NCBI Taxonomy" id="49495"/>
    <lineage>
        <taxon>Eukaryota</taxon>
        <taxon>Viridiplantae</taxon>
        <taxon>Streptophyta</taxon>
        <taxon>Embryophyta</taxon>
        <taxon>Tracheophyta</taxon>
        <taxon>Polypodiopsida</taxon>
        <taxon>Polypodiidae</taxon>
        <taxon>Polypodiales</taxon>
        <taxon>Pteridineae</taxon>
        <taxon>Pteridaceae</taxon>
        <taxon>Parkerioideae</taxon>
        <taxon>Ceratopteris</taxon>
    </lineage>
</organism>
<dbReference type="PANTHER" id="PTHR46776">
    <property type="entry name" value="CYCLIN-DEPENDENT KINASE INHIBITOR 4-RELATED"/>
    <property type="match status" value="1"/>
</dbReference>
<feature type="domain" description="Cyclin-dependent kinase inhibitor" evidence="4">
    <location>
        <begin position="253"/>
        <end position="293"/>
    </location>
</feature>
<dbReference type="GO" id="GO:0004861">
    <property type="term" value="F:cyclin-dependent protein serine/threonine kinase inhibitor activity"/>
    <property type="evidence" value="ECO:0007669"/>
    <property type="project" value="InterPro"/>
</dbReference>
<dbReference type="GO" id="GO:0051726">
    <property type="term" value="P:regulation of cell cycle"/>
    <property type="evidence" value="ECO:0007669"/>
    <property type="project" value="InterPro"/>
</dbReference>
<dbReference type="GO" id="GO:0005634">
    <property type="term" value="C:nucleus"/>
    <property type="evidence" value="ECO:0007669"/>
    <property type="project" value="InterPro"/>
</dbReference>
<reference evidence="5" key="1">
    <citation type="submission" date="2021-08" db="EMBL/GenBank/DDBJ databases">
        <title>WGS assembly of Ceratopteris richardii.</title>
        <authorList>
            <person name="Marchant D.B."/>
            <person name="Chen G."/>
            <person name="Jenkins J."/>
            <person name="Shu S."/>
            <person name="Leebens-Mack J."/>
            <person name="Grimwood J."/>
            <person name="Schmutz J."/>
            <person name="Soltis P."/>
            <person name="Soltis D."/>
            <person name="Chen Z.-H."/>
        </authorList>
    </citation>
    <scope>NUCLEOTIDE SEQUENCE</scope>
    <source>
        <strain evidence="5">Whitten #5841</strain>
        <tissue evidence="5">Leaf</tissue>
    </source>
</reference>
<sequence>MASNTRASRKKGSGKSLHVPCTQRLYMQLRSRKEKGVKREDEKHTKNATKVPQFCSKVCETPQLTIPPDLRAVDKDRCSVCVQNYHYSLQDADSVIQSRSSHGNTSVFDTKPNKVSSTHAIRHSSVSGLHRSDSLRFTRKRRQTLHCSLTTVSEAVVGGKPDLLLPSSRVPPNKMISKVEGCFSETPMVCETVHKDRDRETSTTRTIRRTSRDTILVGSDAESTQSTSRTSSPLKIKPFDIPLSTLSKVTIHSNDIECFLSSAEQRERRRFIDRFNFDPLFERPLSGRYEWFKL</sequence>